<dbReference type="EMBL" id="ML119684">
    <property type="protein sequence ID" value="RPA80906.1"/>
    <property type="molecule type" value="Genomic_DNA"/>
</dbReference>
<feature type="region of interest" description="Disordered" evidence="1">
    <location>
        <begin position="604"/>
        <end position="661"/>
    </location>
</feature>
<evidence type="ECO:0000313" key="3">
    <source>
        <dbReference type="EMBL" id="RPA80906.1"/>
    </source>
</evidence>
<feature type="region of interest" description="Disordered" evidence="1">
    <location>
        <begin position="543"/>
        <end position="589"/>
    </location>
</feature>
<feature type="transmembrane region" description="Helical" evidence="2">
    <location>
        <begin position="54"/>
        <end position="77"/>
    </location>
</feature>
<feature type="region of interest" description="Disordered" evidence="1">
    <location>
        <begin position="214"/>
        <end position="271"/>
    </location>
</feature>
<keyword evidence="4" id="KW-1185">Reference proteome</keyword>
<protein>
    <submittedName>
        <fullName evidence="3">Uncharacterized protein</fullName>
    </submittedName>
</protein>
<organism evidence="3 4">
    <name type="scientific">Ascobolus immersus RN42</name>
    <dbReference type="NCBI Taxonomy" id="1160509"/>
    <lineage>
        <taxon>Eukaryota</taxon>
        <taxon>Fungi</taxon>
        <taxon>Dikarya</taxon>
        <taxon>Ascomycota</taxon>
        <taxon>Pezizomycotina</taxon>
        <taxon>Pezizomycetes</taxon>
        <taxon>Pezizales</taxon>
        <taxon>Ascobolaceae</taxon>
        <taxon>Ascobolus</taxon>
    </lineage>
</organism>
<keyword evidence="2" id="KW-0812">Transmembrane</keyword>
<feature type="compositionally biased region" description="Basic and acidic residues" evidence="1">
    <location>
        <begin position="103"/>
        <end position="133"/>
    </location>
</feature>
<dbReference type="AlphaFoldDB" id="A0A3N4I651"/>
<gene>
    <name evidence="3" type="ORF">BJ508DRAFT_376853</name>
</gene>
<name>A0A3N4I651_ASCIM</name>
<evidence type="ECO:0000313" key="4">
    <source>
        <dbReference type="Proteomes" id="UP000275078"/>
    </source>
</evidence>
<accession>A0A3N4I651</accession>
<dbReference type="Proteomes" id="UP000275078">
    <property type="component" value="Unassembled WGS sequence"/>
</dbReference>
<feature type="region of interest" description="Disordered" evidence="1">
    <location>
        <begin position="159"/>
        <end position="195"/>
    </location>
</feature>
<keyword evidence="2" id="KW-0472">Membrane</keyword>
<feature type="compositionally biased region" description="Basic and acidic residues" evidence="1">
    <location>
        <begin position="646"/>
        <end position="661"/>
    </location>
</feature>
<keyword evidence="2" id="KW-1133">Transmembrane helix</keyword>
<feature type="compositionally biased region" description="Basic and acidic residues" evidence="1">
    <location>
        <begin position="544"/>
        <end position="559"/>
    </location>
</feature>
<feature type="region of interest" description="Disordered" evidence="1">
    <location>
        <begin position="103"/>
        <end position="137"/>
    </location>
</feature>
<feature type="compositionally biased region" description="Basic and acidic residues" evidence="1">
    <location>
        <begin position="230"/>
        <end position="239"/>
    </location>
</feature>
<proteinExistence type="predicted"/>
<evidence type="ECO:0000256" key="2">
    <source>
        <dbReference type="SAM" id="Phobius"/>
    </source>
</evidence>
<feature type="region of interest" description="Disordered" evidence="1">
    <location>
        <begin position="288"/>
        <end position="310"/>
    </location>
</feature>
<reference evidence="3 4" key="1">
    <citation type="journal article" date="2018" name="Nat. Ecol. Evol.">
        <title>Pezizomycetes genomes reveal the molecular basis of ectomycorrhizal truffle lifestyle.</title>
        <authorList>
            <person name="Murat C."/>
            <person name="Payen T."/>
            <person name="Noel B."/>
            <person name="Kuo A."/>
            <person name="Morin E."/>
            <person name="Chen J."/>
            <person name="Kohler A."/>
            <person name="Krizsan K."/>
            <person name="Balestrini R."/>
            <person name="Da Silva C."/>
            <person name="Montanini B."/>
            <person name="Hainaut M."/>
            <person name="Levati E."/>
            <person name="Barry K.W."/>
            <person name="Belfiori B."/>
            <person name="Cichocki N."/>
            <person name="Clum A."/>
            <person name="Dockter R.B."/>
            <person name="Fauchery L."/>
            <person name="Guy J."/>
            <person name="Iotti M."/>
            <person name="Le Tacon F."/>
            <person name="Lindquist E.A."/>
            <person name="Lipzen A."/>
            <person name="Malagnac F."/>
            <person name="Mello A."/>
            <person name="Molinier V."/>
            <person name="Miyauchi S."/>
            <person name="Poulain J."/>
            <person name="Riccioni C."/>
            <person name="Rubini A."/>
            <person name="Sitrit Y."/>
            <person name="Splivallo R."/>
            <person name="Traeger S."/>
            <person name="Wang M."/>
            <person name="Zifcakova L."/>
            <person name="Wipf D."/>
            <person name="Zambonelli A."/>
            <person name="Paolocci F."/>
            <person name="Nowrousian M."/>
            <person name="Ottonello S."/>
            <person name="Baldrian P."/>
            <person name="Spatafora J.W."/>
            <person name="Henrissat B."/>
            <person name="Nagy L.G."/>
            <person name="Aury J.M."/>
            <person name="Wincker P."/>
            <person name="Grigoriev I.V."/>
            <person name="Bonfante P."/>
            <person name="Martin F.M."/>
        </authorList>
    </citation>
    <scope>NUCLEOTIDE SEQUENCE [LARGE SCALE GENOMIC DNA]</scope>
    <source>
        <strain evidence="3 4">RN42</strain>
    </source>
</reference>
<sequence length="661" mass="74878">MSNPDPYNHNPTAPFDPFADTPLPRRPNPAFAPTAPDNLTIYGEGVSFTPSYNILTILCIVAISLIFVPFLIYWCLYGSCCRRHVWRRHANYQHKRLRRKEIKREEMKRHERLQAEERQREQRRQMDESEGRMRYPGNSIRNGHWKTRCARNFTWSGPPPADLGGPFQPTDGHHRIEHGANGWTTKTEVKHIPATDKRKEKKWWWQVWFAHHPKQSDLEEGGSDGPQSQDAHDYPGHDNRQHRRRFLGNLFGGPPSTDSFSPPPRIISTTGKAPPVVLRELSPRPIEEEDTGTILTHSPPFYDSDGSDVDQSSTIRCSTRKIIPTASEAIKPQIVPIYAEITKPRPVALRSTTTGFAPRFYLLSKIANWLSSDGLADEINLYSRRQQDIECRAAFRSISAPCGIVYRPPAITRKVQTSQHGDYARSISSGGSTPLDASVPTYSALFAQGLTRRLEYLEEPVVMRQTVDFPMPPMGSTPAAGIVMSQDDASIQQFVEALRRKLEWWKGQTLRGERNVGRNTEGWTYPSARVVGEEEFVMGYFEGQRQESENTKPFDERQKSSWNENGNKPKTPPYQLKDARSKPQVYSQRGTELSFRTALSYVSVNEAGLPDEDRGRTREFMGSGKTGKGERKEGNTDVSPVVLRSAENEGKASERDGIDLG</sequence>
<evidence type="ECO:0000256" key="1">
    <source>
        <dbReference type="SAM" id="MobiDB-lite"/>
    </source>
</evidence>